<dbReference type="SUPFAM" id="SSF46689">
    <property type="entry name" value="Homeodomain-like"/>
    <property type="match status" value="1"/>
</dbReference>
<feature type="DNA-binding region" description="H-T-H motif" evidence="4">
    <location>
        <begin position="37"/>
        <end position="56"/>
    </location>
</feature>
<comment type="caution">
    <text evidence="6">The sequence shown here is derived from an EMBL/GenBank/DDBJ whole genome shotgun (WGS) entry which is preliminary data.</text>
</comment>
<dbReference type="Gene3D" id="1.10.10.60">
    <property type="entry name" value="Homeodomain-like"/>
    <property type="match status" value="1"/>
</dbReference>
<feature type="domain" description="HTH tetR-type" evidence="5">
    <location>
        <begin position="14"/>
        <end position="74"/>
    </location>
</feature>
<name>A0A2S8J4F2_RHOOP</name>
<dbReference type="InterPro" id="IPR009057">
    <property type="entry name" value="Homeodomain-like_sf"/>
</dbReference>
<dbReference type="PROSITE" id="PS50977">
    <property type="entry name" value="HTH_TETR_2"/>
    <property type="match status" value="1"/>
</dbReference>
<dbReference type="SUPFAM" id="SSF48498">
    <property type="entry name" value="Tetracyclin repressor-like, C-terminal domain"/>
    <property type="match status" value="1"/>
</dbReference>
<evidence type="ECO:0000313" key="6">
    <source>
        <dbReference type="EMBL" id="PQP21934.1"/>
    </source>
</evidence>
<gene>
    <name evidence="6" type="ORF">C5613_24655</name>
</gene>
<evidence type="ECO:0000256" key="4">
    <source>
        <dbReference type="PROSITE-ProRule" id="PRU00335"/>
    </source>
</evidence>
<reference evidence="7" key="1">
    <citation type="submission" date="2018-02" db="EMBL/GenBank/DDBJ databases">
        <title>Draft genome sequencing of Rhodococcus opacus KU647198.</title>
        <authorList>
            <person name="Zheng B.-X."/>
        </authorList>
    </citation>
    <scope>NUCLEOTIDE SEQUENCE [LARGE SCALE GENOMIC DNA]</scope>
    <source>
        <strain evidence="7">04-OD7</strain>
    </source>
</reference>
<protein>
    <submittedName>
        <fullName evidence="6">TetR/AcrR family transcriptional regulator</fullName>
    </submittedName>
</protein>
<evidence type="ECO:0000313" key="7">
    <source>
        <dbReference type="Proteomes" id="UP000239290"/>
    </source>
</evidence>
<evidence type="ECO:0000256" key="1">
    <source>
        <dbReference type="ARBA" id="ARBA00023015"/>
    </source>
</evidence>
<dbReference type="Gene3D" id="1.10.357.10">
    <property type="entry name" value="Tetracycline Repressor, domain 2"/>
    <property type="match status" value="1"/>
</dbReference>
<dbReference type="GO" id="GO:0003700">
    <property type="term" value="F:DNA-binding transcription factor activity"/>
    <property type="evidence" value="ECO:0007669"/>
    <property type="project" value="TreeGrafter"/>
</dbReference>
<keyword evidence="1" id="KW-0805">Transcription regulation</keyword>
<dbReference type="InterPro" id="IPR050109">
    <property type="entry name" value="HTH-type_TetR-like_transc_reg"/>
</dbReference>
<dbReference type="InterPro" id="IPR025996">
    <property type="entry name" value="MT1864/Rv1816-like_C"/>
</dbReference>
<keyword evidence="3" id="KW-0804">Transcription</keyword>
<sequence>MTSQGTSRTARRAAATHRAIVDAAEEVVLEYGSDALTLDAVADRADVAVQTIYNRVGGRSALLVAVAERAFDDNRQYMDAAYAAPGAPVDRILRAAEAYARFAAERPHQFRLLVEPPNEPDALARVADLVAEQNSKLAAALAEGVADGSINPHLDPATAATALWAAMNGILALTWRADRLRSDDAQARELVTTMTTMITQGLFTSAR</sequence>
<dbReference type="Pfam" id="PF13305">
    <property type="entry name" value="TetR_C_33"/>
    <property type="match status" value="1"/>
</dbReference>
<dbReference type="Proteomes" id="UP000239290">
    <property type="component" value="Unassembled WGS sequence"/>
</dbReference>
<dbReference type="AlphaFoldDB" id="A0A2S8J4F2"/>
<dbReference type="InterPro" id="IPR036271">
    <property type="entry name" value="Tet_transcr_reg_TetR-rel_C_sf"/>
</dbReference>
<keyword evidence="2 4" id="KW-0238">DNA-binding</keyword>
<dbReference type="PANTHER" id="PTHR30055:SF209">
    <property type="entry name" value="POSSIBLE TRANSCRIPTIONAL REGULATORY PROTEIN (PROBABLY TETR-FAMILY)"/>
    <property type="match status" value="1"/>
</dbReference>
<dbReference type="PANTHER" id="PTHR30055">
    <property type="entry name" value="HTH-TYPE TRANSCRIPTIONAL REGULATOR RUTR"/>
    <property type="match status" value="1"/>
</dbReference>
<dbReference type="EMBL" id="PUIO01000033">
    <property type="protein sequence ID" value="PQP21934.1"/>
    <property type="molecule type" value="Genomic_DNA"/>
</dbReference>
<dbReference type="Pfam" id="PF00440">
    <property type="entry name" value="TetR_N"/>
    <property type="match status" value="1"/>
</dbReference>
<dbReference type="GO" id="GO:0000976">
    <property type="term" value="F:transcription cis-regulatory region binding"/>
    <property type="evidence" value="ECO:0007669"/>
    <property type="project" value="TreeGrafter"/>
</dbReference>
<proteinExistence type="predicted"/>
<dbReference type="RefSeq" id="WP_105418344.1">
    <property type="nucleotide sequence ID" value="NZ_PUIO01000033.1"/>
</dbReference>
<evidence type="ECO:0000256" key="3">
    <source>
        <dbReference type="ARBA" id="ARBA00023163"/>
    </source>
</evidence>
<evidence type="ECO:0000256" key="2">
    <source>
        <dbReference type="ARBA" id="ARBA00023125"/>
    </source>
</evidence>
<organism evidence="6 7">
    <name type="scientific">Rhodococcus opacus</name>
    <name type="common">Nocardia opaca</name>
    <dbReference type="NCBI Taxonomy" id="37919"/>
    <lineage>
        <taxon>Bacteria</taxon>
        <taxon>Bacillati</taxon>
        <taxon>Actinomycetota</taxon>
        <taxon>Actinomycetes</taxon>
        <taxon>Mycobacteriales</taxon>
        <taxon>Nocardiaceae</taxon>
        <taxon>Rhodococcus</taxon>
    </lineage>
</organism>
<dbReference type="InterPro" id="IPR001647">
    <property type="entry name" value="HTH_TetR"/>
</dbReference>
<accession>A0A2S8J4F2</accession>
<evidence type="ECO:0000259" key="5">
    <source>
        <dbReference type="PROSITE" id="PS50977"/>
    </source>
</evidence>